<dbReference type="InterPro" id="IPR004095">
    <property type="entry name" value="TGS"/>
</dbReference>
<dbReference type="FunFam" id="1.10.3210.10:FF:000001">
    <property type="entry name" value="GTP pyrophosphokinase RelA"/>
    <property type="match status" value="1"/>
</dbReference>
<dbReference type="Pfam" id="PF13291">
    <property type="entry name" value="ACT_4"/>
    <property type="match status" value="1"/>
</dbReference>
<reference evidence="8 9" key="1">
    <citation type="journal article" date="2015" name="Int. J. Syst. Evol. Microbiol.">
        <title>Youhaiella tibetensis gen. nov., sp. nov., isolated from subsurface sediment.</title>
        <authorList>
            <person name="Wang Y.X."/>
            <person name="Huang F.Q."/>
            <person name="Nogi Y."/>
            <person name="Pang S.J."/>
            <person name="Wang P.K."/>
            <person name="Lv J."/>
        </authorList>
    </citation>
    <scope>NUCLEOTIDE SEQUENCE [LARGE SCALE GENOMIC DNA]</scope>
    <source>
        <strain evidence="9">fig4</strain>
    </source>
</reference>
<dbReference type="InterPro" id="IPR012675">
    <property type="entry name" value="Beta-grasp_dom_sf"/>
</dbReference>
<dbReference type="InterPro" id="IPR045600">
    <property type="entry name" value="RelA/SpoT_AH_RIS"/>
</dbReference>
<dbReference type="GO" id="GO:0042594">
    <property type="term" value="P:response to starvation"/>
    <property type="evidence" value="ECO:0007669"/>
    <property type="project" value="TreeGrafter"/>
</dbReference>
<dbReference type="InterPro" id="IPR004811">
    <property type="entry name" value="RelA/Spo_fam"/>
</dbReference>
<sequence>MMRQYELVERVQAYNPNTDESLLNKAYVYAMQKHGSQKRASGDPYFAHPLEVAAILTDLKLDDATIAVGLLHDTIEDTDATRSEIDQLFGSEIGAIVDGLTKIERLNLVSREEAQAENLRKLLLAISEDVRVLLVKLADRLHNMRTLEYMPAEKRTRIAQETLDIYAPLAGRMGMQGIRSELEDLSFKVLQPEQYEAITSRLREMQADHHDTIERITSELSDELKAEGIDAKVSARVKSPFSIFNKIERKSIALEQLSDMIGFRVIVESVEDCYRTLGIVHTNWKVVPGRFKDYISVPKHNDYRSIHTTIVGPGRQRVELQIRTMAMHQVAELGIAAHALYKDGASADLSRLEKESRAFVWLRQTIQHLTAGNTGEDFLEYTKLELFQDQVFCFTPRGRLIALPRGATPIDFAYALHTEIGDTCVGAKINGAIMPLVTQLRSGDEVEIIRDQNHLPPSNWEGIAATGKARAAIRRAVRLAAQQRAFALGEHVLKMLLERESVAADDAEMKAVAEAIGHPSKRELLIAVGEGKVSTEVIADEIAKVKGFRRHRSRRIDLPVADKADGWFALRHTNLLRFRVPGSTSRGPRAAEALEELNFNTPVELSAEGVVPGDRLVGILEPRQPIKVYPIHSDALADLYDSDVAWIDVRWDVVGSQEREYKVVISMESINKPGSLAQVSSAIATCDANINNLVMRMISPDFHQLVFEIEVRNLAQLTDVLATLKRSPGLHNVQRATVAEAGTIATLEWNGKIEQAEQA</sequence>
<dbReference type="EMBL" id="CP041690">
    <property type="protein sequence ID" value="QEE20347.1"/>
    <property type="molecule type" value="Genomic_DNA"/>
</dbReference>
<dbReference type="Gene3D" id="3.10.20.30">
    <property type="match status" value="1"/>
</dbReference>
<dbReference type="OrthoDB" id="9805041at2"/>
<dbReference type="Gene3D" id="3.30.460.10">
    <property type="entry name" value="Beta Polymerase, domain 2"/>
    <property type="match status" value="1"/>
</dbReference>
<dbReference type="PROSITE" id="PS51671">
    <property type="entry name" value="ACT"/>
    <property type="match status" value="1"/>
</dbReference>
<keyword evidence="9" id="KW-1185">Reference proteome</keyword>
<dbReference type="GO" id="GO:0005525">
    <property type="term" value="F:GTP binding"/>
    <property type="evidence" value="ECO:0007669"/>
    <property type="project" value="UniProtKB-KW"/>
</dbReference>
<dbReference type="PROSITE" id="PS51831">
    <property type="entry name" value="HD"/>
    <property type="match status" value="1"/>
</dbReference>
<dbReference type="Pfam" id="PF04607">
    <property type="entry name" value="RelA_SpoT"/>
    <property type="match status" value="1"/>
</dbReference>
<dbReference type="Pfam" id="PF19296">
    <property type="entry name" value="RelA_AH_RIS"/>
    <property type="match status" value="1"/>
</dbReference>
<comment type="catalytic activity">
    <reaction evidence="6">
        <text>GTP + ATP = guanosine 3'-diphosphate 5'-triphosphate + AMP</text>
        <dbReference type="Rhea" id="RHEA:22088"/>
        <dbReference type="ChEBI" id="CHEBI:30616"/>
        <dbReference type="ChEBI" id="CHEBI:37565"/>
        <dbReference type="ChEBI" id="CHEBI:142410"/>
        <dbReference type="ChEBI" id="CHEBI:456215"/>
        <dbReference type="EC" id="2.7.6.5"/>
    </reaction>
</comment>
<dbReference type="EC" id="2.7.6.5" evidence="1"/>
<evidence type="ECO:0000313" key="9">
    <source>
        <dbReference type="Proteomes" id="UP000321062"/>
    </source>
</evidence>
<dbReference type="PROSITE" id="PS51880">
    <property type="entry name" value="TGS"/>
    <property type="match status" value="1"/>
</dbReference>
<comment type="similarity">
    <text evidence="7">Belongs to the relA/spoT family.</text>
</comment>
<dbReference type="GO" id="GO:0008728">
    <property type="term" value="F:GTP diphosphokinase activity"/>
    <property type="evidence" value="ECO:0007669"/>
    <property type="project" value="UniProtKB-EC"/>
</dbReference>
<evidence type="ECO:0000256" key="7">
    <source>
        <dbReference type="RuleBase" id="RU003847"/>
    </source>
</evidence>
<dbReference type="Gene3D" id="3.30.70.260">
    <property type="match status" value="1"/>
</dbReference>
<keyword evidence="8" id="KW-0378">Hydrolase</keyword>
<dbReference type="InterPro" id="IPR003607">
    <property type="entry name" value="HD/PDEase_dom"/>
</dbReference>
<dbReference type="FunFam" id="3.10.20.30:FF:000002">
    <property type="entry name" value="GTP pyrophosphokinase (RelA/SpoT)"/>
    <property type="match status" value="1"/>
</dbReference>
<dbReference type="CDD" id="cd01668">
    <property type="entry name" value="TGS_RSH"/>
    <property type="match status" value="1"/>
</dbReference>
<dbReference type="SMART" id="SM00471">
    <property type="entry name" value="HDc"/>
    <property type="match status" value="1"/>
</dbReference>
<dbReference type="GO" id="GO:0015949">
    <property type="term" value="P:nucleobase-containing small molecule interconversion"/>
    <property type="evidence" value="ECO:0007669"/>
    <property type="project" value="UniProtKB-ARBA"/>
</dbReference>
<accession>A0A5B9DMA3</accession>
<dbReference type="SUPFAM" id="SSF81301">
    <property type="entry name" value="Nucleotidyltransferase"/>
    <property type="match status" value="1"/>
</dbReference>
<dbReference type="SUPFAM" id="SSF81271">
    <property type="entry name" value="TGS-like"/>
    <property type="match status" value="1"/>
</dbReference>
<dbReference type="InterPro" id="IPR045865">
    <property type="entry name" value="ACT-like_dom_sf"/>
</dbReference>
<dbReference type="CDD" id="cd00077">
    <property type="entry name" value="HDc"/>
    <property type="match status" value="1"/>
</dbReference>
<dbReference type="SUPFAM" id="SSF109604">
    <property type="entry name" value="HD-domain/PDEase-like"/>
    <property type="match status" value="1"/>
</dbReference>
<dbReference type="InterPro" id="IPR002912">
    <property type="entry name" value="ACT_dom"/>
</dbReference>
<dbReference type="PANTHER" id="PTHR21262:SF36">
    <property type="entry name" value="BIFUNCTIONAL (P)PPGPP SYNTHASE_HYDROLASE SPOT"/>
    <property type="match status" value="1"/>
</dbReference>
<evidence type="ECO:0000256" key="4">
    <source>
        <dbReference type="ARBA" id="ARBA00029754"/>
    </source>
</evidence>
<dbReference type="InterPro" id="IPR043519">
    <property type="entry name" value="NT_sf"/>
</dbReference>
<dbReference type="RefSeq" id="WP_147655840.1">
    <property type="nucleotide sequence ID" value="NZ_BMFM01000001.1"/>
</dbReference>
<evidence type="ECO:0000313" key="8">
    <source>
        <dbReference type="EMBL" id="QEE20347.1"/>
    </source>
</evidence>
<evidence type="ECO:0000256" key="2">
    <source>
        <dbReference type="ARBA" id="ARBA00014315"/>
    </source>
</evidence>
<dbReference type="Pfam" id="PF02824">
    <property type="entry name" value="TGS"/>
    <property type="match status" value="1"/>
</dbReference>
<evidence type="ECO:0000256" key="6">
    <source>
        <dbReference type="ARBA" id="ARBA00048244"/>
    </source>
</evidence>
<dbReference type="Proteomes" id="UP000321062">
    <property type="component" value="Chromosome"/>
</dbReference>
<dbReference type="InterPro" id="IPR006674">
    <property type="entry name" value="HD_domain"/>
</dbReference>
<evidence type="ECO:0000256" key="5">
    <source>
        <dbReference type="ARBA" id="ARBA00032407"/>
    </source>
</evidence>
<gene>
    <name evidence="8" type="ORF">FNA67_09240</name>
</gene>
<dbReference type="NCBIfam" id="TIGR00691">
    <property type="entry name" value="spoT_relA"/>
    <property type="match status" value="1"/>
</dbReference>
<comment type="function">
    <text evidence="7">In eubacteria ppGpp (guanosine 3'-diphosphate 5'-diphosphate) is a mediator of the stringent response that coordinates a variety of cellular activities in response to changes in nutritional abundance.</text>
</comment>
<dbReference type="PANTHER" id="PTHR21262">
    <property type="entry name" value="GUANOSINE-3',5'-BIS DIPHOSPHATE 3'-PYROPHOSPHOHYDROLASE"/>
    <property type="match status" value="1"/>
</dbReference>
<proteinExistence type="inferred from homology"/>
<dbReference type="InterPro" id="IPR033655">
    <property type="entry name" value="TGS_RelA/SpoT"/>
</dbReference>
<evidence type="ECO:0000256" key="1">
    <source>
        <dbReference type="ARBA" id="ARBA00013251"/>
    </source>
</evidence>
<keyword evidence="3" id="KW-0547">Nucleotide-binding</keyword>
<name>A0A5B9DMA3_9HYPH</name>
<protein>
    <recommendedName>
        <fullName evidence="2">GTP pyrophosphokinase rsh</fullName>
        <ecNumber evidence="1">2.7.6.5</ecNumber>
    </recommendedName>
    <alternativeName>
        <fullName evidence="5">(p)ppGpp synthase</fullName>
    </alternativeName>
    <alternativeName>
        <fullName evidence="4">ATP:GTP 3'-pyrophosphotransferase</fullName>
    </alternativeName>
</protein>
<dbReference type="Gene3D" id="1.10.3210.10">
    <property type="entry name" value="Hypothetical protein af1432"/>
    <property type="match status" value="1"/>
</dbReference>
<dbReference type="GO" id="GO:0005886">
    <property type="term" value="C:plasma membrane"/>
    <property type="evidence" value="ECO:0007669"/>
    <property type="project" value="TreeGrafter"/>
</dbReference>
<dbReference type="CDD" id="cd04876">
    <property type="entry name" value="ACT_RelA-SpoT"/>
    <property type="match status" value="1"/>
</dbReference>
<dbReference type="FunFam" id="3.30.460.10:FF:000001">
    <property type="entry name" value="GTP pyrophosphokinase RelA"/>
    <property type="match status" value="1"/>
</dbReference>
<dbReference type="AlphaFoldDB" id="A0A5B9DMA3"/>
<dbReference type="CDD" id="cd05399">
    <property type="entry name" value="NT_Rel-Spo_like"/>
    <property type="match status" value="1"/>
</dbReference>
<dbReference type="InterPro" id="IPR012676">
    <property type="entry name" value="TGS-like"/>
</dbReference>
<dbReference type="Pfam" id="PF13328">
    <property type="entry name" value="HD_4"/>
    <property type="match status" value="1"/>
</dbReference>
<organism evidence="8 9">
    <name type="scientific">Paradevosia tibetensis</name>
    <dbReference type="NCBI Taxonomy" id="1447062"/>
    <lineage>
        <taxon>Bacteria</taxon>
        <taxon>Pseudomonadati</taxon>
        <taxon>Pseudomonadota</taxon>
        <taxon>Alphaproteobacteria</taxon>
        <taxon>Hyphomicrobiales</taxon>
        <taxon>Devosiaceae</taxon>
        <taxon>Paradevosia</taxon>
    </lineage>
</organism>
<dbReference type="SMART" id="SM00954">
    <property type="entry name" value="RelA_SpoT"/>
    <property type="match status" value="1"/>
</dbReference>
<dbReference type="SUPFAM" id="SSF55021">
    <property type="entry name" value="ACT-like"/>
    <property type="match status" value="1"/>
</dbReference>
<dbReference type="GO" id="GO:0015969">
    <property type="term" value="P:guanosine tetraphosphate metabolic process"/>
    <property type="evidence" value="ECO:0007669"/>
    <property type="project" value="InterPro"/>
</dbReference>
<dbReference type="KEGG" id="yti:FNA67_09240"/>
<keyword evidence="3" id="KW-0342">GTP-binding</keyword>
<dbReference type="GO" id="GO:0008893">
    <property type="term" value="F:guanosine-3',5'-bis(diphosphate) 3'-diphosphatase activity"/>
    <property type="evidence" value="ECO:0007669"/>
    <property type="project" value="TreeGrafter"/>
</dbReference>
<evidence type="ECO:0000256" key="3">
    <source>
        <dbReference type="ARBA" id="ARBA00023134"/>
    </source>
</evidence>
<dbReference type="InterPro" id="IPR007685">
    <property type="entry name" value="RelA_SpoT"/>
</dbReference>